<dbReference type="GO" id="GO:0016020">
    <property type="term" value="C:membrane"/>
    <property type="evidence" value="ECO:0007669"/>
    <property type="project" value="UniProtKB-SubCell"/>
</dbReference>
<accession>A0A1H3AXZ9</accession>
<keyword evidence="4" id="KW-0378">Hydrolase</keyword>
<evidence type="ECO:0000256" key="4">
    <source>
        <dbReference type="ARBA" id="ARBA00022801"/>
    </source>
</evidence>
<keyword evidence="3 7" id="KW-0812">Transmembrane</keyword>
<feature type="transmembrane region" description="Helical" evidence="7">
    <location>
        <begin position="88"/>
        <end position="107"/>
    </location>
</feature>
<evidence type="ECO:0000259" key="8">
    <source>
        <dbReference type="Pfam" id="PF01694"/>
    </source>
</evidence>
<dbReference type="OrthoDB" id="9807874at2"/>
<dbReference type="InterPro" id="IPR035952">
    <property type="entry name" value="Rhomboid-like_sf"/>
</dbReference>
<feature type="transmembrane region" description="Helical" evidence="7">
    <location>
        <begin position="177"/>
        <end position="196"/>
    </location>
</feature>
<evidence type="ECO:0000313" key="9">
    <source>
        <dbReference type="EMBL" id="SDX33689.1"/>
    </source>
</evidence>
<feature type="domain" description="Peptidase S54 rhomboid" evidence="8">
    <location>
        <begin position="136"/>
        <end position="265"/>
    </location>
</feature>
<dbReference type="InterPro" id="IPR022764">
    <property type="entry name" value="Peptidase_S54_rhomboid_dom"/>
</dbReference>
<keyword evidence="9" id="KW-0645">Protease</keyword>
<dbReference type="PANTHER" id="PTHR43731">
    <property type="entry name" value="RHOMBOID PROTEASE"/>
    <property type="match status" value="1"/>
</dbReference>
<feature type="transmembrane region" description="Helical" evidence="7">
    <location>
        <begin position="202"/>
        <end position="222"/>
    </location>
</feature>
<proteinExistence type="inferred from homology"/>
<feature type="transmembrane region" description="Helical" evidence="7">
    <location>
        <begin position="229"/>
        <end position="246"/>
    </location>
</feature>
<dbReference type="PANTHER" id="PTHR43731:SF14">
    <property type="entry name" value="PRESENILIN-ASSOCIATED RHOMBOID-LIKE PROTEIN, MITOCHONDRIAL"/>
    <property type="match status" value="1"/>
</dbReference>
<evidence type="ECO:0000256" key="6">
    <source>
        <dbReference type="ARBA" id="ARBA00023136"/>
    </source>
</evidence>
<dbReference type="GO" id="GO:0006508">
    <property type="term" value="P:proteolysis"/>
    <property type="evidence" value="ECO:0007669"/>
    <property type="project" value="UniProtKB-KW"/>
</dbReference>
<keyword evidence="10" id="KW-1185">Reference proteome</keyword>
<organism evidence="9 10">
    <name type="scientific">Amycolatopsis xylanica</name>
    <dbReference type="NCBI Taxonomy" id="589385"/>
    <lineage>
        <taxon>Bacteria</taxon>
        <taxon>Bacillati</taxon>
        <taxon>Actinomycetota</taxon>
        <taxon>Actinomycetes</taxon>
        <taxon>Pseudonocardiales</taxon>
        <taxon>Pseudonocardiaceae</taxon>
        <taxon>Amycolatopsis</taxon>
    </lineage>
</organism>
<gene>
    <name evidence="9" type="ORF">SAMN05421504_1021077</name>
</gene>
<reference evidence="9 10" key="1">
    <citation type="submission" date="2016-10" db="EMBL/GenBank/DDBJ databases">
        <authorList>
            <person name="de Groot N.N."/>
        </authorList>
    </citation>
    <scope>NUCLEOTIDE SEQUENCE [LARGE SCALE GENOMIC DNA]</scope>
    <source>
        <strain evidence="9 10">CPCC 202699</strain>
    </source>
</reference>
<keyword evidence="6 7" id="KW-0472">Membrane</keyword>
<sequence length="319" mass="34007">MSQPPYPQIPESAALPGCWWHPKRQTGLSCVRCGRPACPDCLREAAVGFQCVDCVSSGQRVDKEQRKQYEAAGYGQRTITGARMPRRIVVTPVLIALNVLVFLLTVVQSGSLSNNNGGSEIGTAGWLDSVLVAHEGEYWRLFTSGFLHDGLLHISVNMFSLWMLGRDLERAMGPLRYTAAYLVSMLGGSVAVVLFAPDRPVVGASGAIYGLLGAILVALLRLKLNPTQALVVIGVNLVLSVSIPGISLFAHLGGLVAGAIVMAAMVYAPEKSRAAWQAGMTALVTVALLGMFVIGNSRLNEQTCVVAPQRDHYVCSASS</sequence>
<dbReference type="Proteomes" id="UP000199515">
    <property type="component" value="Unassembled WGS sequence"/>
</dbReference>
<dbReference type="AlphaFoldDB" id="A0A1H3AXZ9"/>
<protein>
    <submittedName>
        <fullName evidence="9">Membrane associated serine protease, rhomboid family</fullName>
    </submittedName>
</protein>
<comment type="subcellular location">
    <subcellularLocation>
        <location evidence="1">Membrane</location>
        <topology evidence="1">Multi-pass membrane protein</topology>
    </subcellularLocation>
</comment>
<dbReference type="Pfam" id="PF01694">
    <property type="entry name" value="Rhomboid"/>
    <property type="match status" value="1"/>
</dbReference>
<evidence type="ECO:0000256" key="1">
    <source>
        <dbReference type="ARBA" id="ARBA00004141"/>
    </source>
</evidence>
<keyword evidence="5 7" id="KW-1133">Transmembrane helix</keyword>
<name>A0A1H3AXZ9_9PSEU</name>
<feature type="transmembrane region" description="Helical" evidence="7">
    <location>
        <begin position="146"/>
        <end position="165"/>
    </location>
</feature>
<feature type="transmembrane region" description="Helical" evidence="7">
    <location>
        <begin position="275"/>
        <end position="294"/>
    </location>
</feature>
<dbReference type="GO" id="GO:0004252">
    <property type="term" value="F:serine-type endopeptidase activity"/>
    <property type="evidence" value="ECO:0007669"/>
    <property type="project" value="InterPro"/>
</dbReference>
<evidence type="ECO:0000256" key="2">
    <source>
        <dbReference type="ARBA" id="ARBA00009045"/>
    </source>
</evidence>
<evidence type="ECO:0000256" key="7">
    <source>
        <dbReference type="SAM" id="Phobius"/>
    </source>
</evidence>
<comment type="similarity">
    <text evidence="2">Belongs to the peptidase S54 family.</text>
</comment>
<dbReference type="EMBL" id="FNON01000002">
    <property type="protein sequence ID" value="SDX33689.1"/>
    <property type="molecule type" value="Genomic_DNA"/>
</dbReference>
<dbReference type="RefSeq" id="WP_091288884.1">
    <property type="nucleotide sequence ID" value="NZ_FNON01000002.1"/>
</dbReference>
<evidence type="ECO:0000313" key="10">
    <source>
        <dbReference type="Proteomes" id="UP000199515"/>
    </source>
</evidence>
<evidence type="ECO:0000256" key="3">
    <source>
        <dbReference type="ARBA" id="ARBA00022692"/>
    </source>
</evidence>
<dbReference type="Gene3D" id="1.20.1540.10">
    <property type="entry name" value="Rhomboid-like"/>
    <property type="match status" value="1"/>
</dbReference>
<dbReference type="SUPFAM" id="SSF144091">
    <property type="entry name" value="Rhomboid-like"/>
    <property type="match status" value="1"/>
</dbReference>
<dbReference type="STRING" id="589385.SAMN05421504_1021077"/>
<evidence type="ECO:0000256" key="5">
    <source>
        <dbReference type="ARBA" id="ARBA00022989"/>
    </source>
</evidence>
<dbReference type="InterPro" id="IPR050925">
    <property type="entry name" value="Rhomboid_protease_S54"/>
</dbReference>